<evidence type="ECO:0000313" key="2">
    <source>
        <dbReference type="EMBL" id="KAK0147561.1"/>
    </source>
</evidence>
<organism evidence="2 3">
    <name type="scientific">Merluccius polli</name>
    <name type="common">Benguela hake</name>
    <name type="synonym">Merluccius cadenati</name>
    <dbReference type="NCBI Taxonomy" id="89951"/>
    <lineage>
        <taxon>Eukaryota</taxon>
        <taxon>Metazoa</taxon>
        <taxon>Chordata</taxon>
        <taxon>Craniata</taxon>
        <taxon>Vertebrata</taxon>
        <taxon>Euteleostomi</taxon>
        <taxon>Actinopterygii</taxon>
        <taxon>Neopterygii</taxon>
        <taxon>Teleostei</taxon>
        <taxon>Neoteleostei</taxon>
        <taxon>Acanthomorphata</taxon>
        <taxon>Zeiogadaria</taxon>
        <taxon>Gadariae</taxon>
        <taxon>Gadiformes</taxon>
        <taxon>Gadoidei</taxon>
        <taxon>Merlucciidae</taxon>
        <taxon>Merluccius</taxon>
    </lineage>
</organism>
<dbReference type="SUPFAM" id="SSF56436">
    <property type="entry name" value="C-type lectin-like"/>
    <property type="match status" value="2"/>
</dbReference>
<comment type="caution">
    <text evidence="2">The sequence shown here is derived from an EMBL/GenBank/DDBJ whole genome shotgun (WGS) entry which is preliminary data.</text>
</comment>
<dbReference type="SMART" id="SM00034">
    <property type="entry name" value="CLECT"/>
    <property type="match status" value="1"/>
</dbReference>
<proteinExistence type="predicted"/>
<reference evidence="2" key="1">
    <citation type="journal article" date="2023" name="Front. Mar. Sci.">
        <title>A new Merluccius polli reference genome to investigate the effects of global change in West African waters.</title>
        <authorList>
            <person name="Mateo J.L."/>
            <person name="Blanco-Fernandez C."/>
            <person name="Garcia-Vazquez E."/>
            <person name="Machado-Schiaffino G."/>
        </authorList>
    </citation>
    <scope>NUCLEOTIDE SEQUENCE</scope>
    <source>
        <strain evidence="2">C29</strain>
        <tissue evidence="2">Fin</tissue>
    </source>
</reference>
<keyword evidence="3" id="KW-1185">Reference proteome</keyword>
<dbReference type="InterPro" id="IPR016186">
    <property type="entry name" value="C-type_lectin-like/link_sf"/>
</dbReference>
<dbReference type="PANTHER" id="PTHR45784:SF3">
    <property type="entry name" value="C-TYPE LECTIN DOMAIN FAMILY 4 MEMBER K-LIKE-RELATED"/>
    <property type="match status" value="1"/>
</dbReference>
<dbReference type="InterPro" id="IPR001304">
    <property type="entry name" value="C-type_lectin-like"/>
</dbReference>
<gene>
    <name evidence="2" type="ORF">N1851_012962</name>
</gene>
<protein>
    <recommendedName>
        <fullName evidence="1">C-type lectin domain-containing protein</fullName>
    </recommendedName>
</protein>
<evidence type="ECO:0000313" key="3">
    <source>
        <dbReference type="Proteomes" id="UP001174136"/>
    </source>
</evidence>
<dbReference type="EMBL" id="JAOPHQ010002295">
    <property type="protein sequence ID" value="KAK0147561.1"/>
    <property type="molecule type" value="Genomic_DNA"/>
</dbReference>
<dbReference type="Pfam" id="PF00059">
    <property type="entry name" value="Lectin_C"/>
    <property type="match status" value="2"/>
</dbReference>
<dbReference type="Proteomes" id="UP001174136">
    <property type="component" value="Unassembled WGS sequence"/>
</dbReference>
<sequence>MTRRWYDPFAIAAVSGSGAFWSCRGGLRRPGQEEPLVALVVGGVQAVQQVAGHAVLQQRQDRYNVDIGVGTESLLAGESSDIPNRRTVLPTSCYSPSYRGIAKDPESIAGGGLAGQAMASGVSLGKGAAVRARRTGTCEAFIPLQCKTTSKVPASLVPIKKTRYEAQEDCRHTYGDLATVNNNDDLNQLNSVARGRTAWIGLHDLNRKSMDLYPNPVEMTRSQTDINFKSSELIYESAKDECVAPELIHSVLLHMSFVVFLLERCFFSALGPSDAKTYHHIQQMLSWESAKSYCRTHIDLAMIENEWVISTNTTTTPAWISLYRGPWVWSDGSSGSFRHINGPHNWHSGESCSRVRLGGFSDSICRSPESYICIGWALALLWAGLLHPWRGDQLVLVEVLEGQ</sequence>
<dbReference type="PANTHER" id="PTHR45784">
    <property type="entry name" value="C-TYPE LECTIN DOMAIN FAMILY 20 MEMBER A-RELATED"/>
    <property type="match status" value="1"/>
</dbReference>
<dbReference type="AlphaFoldDB" id="A0AA47P1Z1"/>
<dbReference type="PROSITE" id="PS50041">
    <property type="entry name" value="C_TYPE_LECTIN_2"/>
    <property type="match status" value="1"/>
</dbReference>
<accession>A0AA47P1Z1</accession>
<feature type="domain" description="C-type lectin" evidence="1">
    <location>
        <begin position="273"/>
        <end position="374"/>
    </location>
</feature>
<dbReference type="InterPro" id="IPR016187">
    <property type="entry name" value="CTDL_fold"/>
</dbReference>
<name>A0AA47P1Z1_MERPO</name>
<dbReference type="Gene3D" id="3.10.100.10">
    <property type="entry name" value="Mannose-Binding Protein A, subunit A"/>
    <property type="match status" value="2"/>
</dbReference>
<evidence type="ECO:0000259" key="1">
    <source>
        <dbReference type="PROSITE" id="PS50041"/>
    </source>
</evidence>